<comment type="caution">
    <text evidence="2">The sequence shown here is derived from an EMBL/GenBank/DDBJ whole genome shotgun (WGS) entry which is preliminary data.</text>
</comment>
<sequence length="167" mass="18508">MAKYDDSRKNSNEIVTDIYFHIRRIFLDFLFIKSSAADSTLLKNSLLAQLVLSKPLKVITVHWKALLAGKLELHNDGTCKENYGLSSGGHIIRDSASSFVPANSNNYSLGTSLRSKVSLLDGLKLCLDLNVDNIEVNLDNQVIVNIFLDPNQLHEASILAFCSLTID</sequence>
<dbReference type="PANTHER" id="PTHR47723">
    <property type="entry name" value="OS05G0353850 PROTEIN"/>
    <property type="match status" value="1"/>
</dbReference>
<organism evidence="2 3">
    <name type="scientific">Cinchona calisaya</name>
    <dbReference type="NCBI Taxonomy" id="153742"/>
    <lineage>
        <taxon>Eukaryota</taxon>
        <taxon>Viridiplantae</taxon>
        <taxon>Streptophyta</taxon>
        <taxon>Embryophyta</taxon>
        <taxon>Tracheophyta</taxon>
        <taxon>Spermatophyta</taxon>
        <taxon>Magnoliopsida</taxon>
        <taxon>eudicotyledons</taxon>
        <taxon>Gunneridae</taxon>
        <taxon>Pentapetalae</taxon>
        <taxon>asterids</taxon>
        <taxon>lamiids</taxon>
        <taxon>Gentianales</taxon>
        <taxon>Rubiaceae</taxon>
        <taxon>Cinchonoideae</taxon>
        <taxon>Cinchoneae</taxon>
        <taxon>Cinchona</taxon>
    </lineage>
</organism>
<evidence type="ECO:0000313" key="3">
    <source>
        <dbReference type="Proteomes" id="UP001630127"/>
    </source>
</evidence>
<dbReference type="Proteomes" id="UP001630127">
    <property type="component" value="Unassembled WGS sequence"/>
</dbReference>
<feature type="domain" description="RNase H type-1" evidence="1">
    <location>
        <begin position="76"/>
        <end position="154"/>
    </location>
</feature>
<protein>
    <recommendedName>
        <fullName evidence="1">RNase H type-1 domain-containing protein</fullName>
    </recommendedName>
</protein>
<evidence type="ECO:0000313" key="2">
    <source>
        <dbReference type="EMBL" id="KAL3498319.1"/>
    </source>
</evidence>
<dbReference type="EMBL" id="JBJUIK010000017">
    <property type="protein sequence ID" value="KAL3498319.1"/>
    <property type="molecule type" value="Genomic_DNA"/>
</dbReference>
<keyword evidence="3" id="KW-1185">Reference proteome</keyword>
<accession>A0ABD2XYG0</accession>
<evidence type="ECO:0000259" key="1">
    <source>
        <dbReference type="Pfam" id="PF13456"/>
    </source>
</evidence>
<reference evidence="2 3" key="1">
    <citation type="submission" date="2024-11" db="EMBL/GenBank/DDBJ databases">
        <title>A near-complete genome assembly of Cinchona calisaya.</title>
        <authorList>
            <person name="Lian D.C."/>
            <person name="Zhao X.W."/>
            <person name="Wei L."/>
        </authorList>
    </citation>
    <scope>NUCLEOTIDE SEQUENCE [LARGE SCALE GENOMIC DNA]</scope>
    <source>
        <tissue evidence="2">Nenye</tissue>
    </source>
</reference>
<gene>
    <name evidence="2" type="ORF">ACH5RR_041051</name>
</gene>
<dbReference type="InterPro" id="IPR002156">
    <property type="entry name" value="RNaseH_domain"/>
</dbReference>
<dbReference type="Pfam" id="PF13456">
    <property type="entry name" value="RVT_3"/>
    <property type="match status" value="1"/>
</dbReference>
<dbReference type="AlphaFoldDB" id="A0ABD2XYG0"/>
<dbReference type="PANTHER" id="PTHR47723:SF19">
    <property type="entry name" value="POLYNUCLEOTIDYL TRANSFERASE, RIBONUCLEASE H-LIKE SUPERFAMILY PROTEIN"/>
    <property type="match status" value="1"/>
</dbReference>
<dbReference type="InterPro" id="IPR053151">
    <property type="entry name" value="RNase_H-like"/>
</dbReference>
<name>A0ABD2XYG0_9GENT</name>
<proteinExistence type="predicted"/>